<dbReference type="GO" id="GO:0015648">
    <property type="term" value="F:lipid-linked peptidoglycan transporter activity"/>
    <property type="evidence" value="ECO:0007669"/>
    <property type="project" value="TreeGrafter"/>
</dbReference>
<comment type="subcellular location">
    <subcellularLocation>
        <location evidence="1">Cell membrane</location>
        <topology evidence="1">Multi-pass membrane protein</topology>
    </subcellularLocation>
</comment>
<dbReference type="PRINTS" id="PR01806">
    <property type="entry name" value="VIRFACTRMVIN"/>
</dbReference>
<protein>
    <submittedName>
        <fullName evidence="9">Unannotated protein</fullName>
    </submittedName>
</protein>
<feature type="transmembrane region" description="Helical" evidence="8">
    <location>
        <begin position="489"/>
        <end position="510"/>
    </location>
</feature>
<feature type="transmembrane region" description="Helical" evidence="8">
    <location>
        <begin position="363"/>
        <end position="384"/>
    </location>
</feature>
<dbReference type="PANTHER" id="PTHR47019:SF1">
    <property type="entry name" value="LIPID II FLIPPASE MURJ"/>
    <property type="match status" value="1"/>
</dbReference>
<feature type="transmembrane region" description="Helical" evidence="8">
    <location>
        <begin position="282"/>
        <end position="303"/>
    </location>
</feature>
<feature type="transmembrane region" description="Helical" evidence="8">
    <location>
        <begin position="324"/>
        <end position="343"/>
    </location>
</feature>
<feature type="transmembrane region" description="Helical" evidence="8">
    <location>
        <begin position="245"/>
        <end position="270"/>
    </location>
</feature>
<keyword evidence="7 8" id="KW-0472">Membrane</keyword>
<keyword evidence="5" id="KW-0573">Peptidoglycan synthesis</keyword>
<dbReference type="Pfam" id="PF03023">
    <property type="entry name" value="MurJ"/>
    <property type="match status" value="1"/>
</dbReference>
<evidence type="ECO:0000256" key="7">
    <source>
        <dbReference type="ARBA" id="ARBA00023136"/>
    </source>
</evidence>
<evidence type="ECO:0000256" key="2">
    <source>
        <dbReference type="ARBA" id="ARBA00022475"/>
    </source>
</evidence>
<evidence type="ECO:0000256" key="5">
    <source>
        <dbReference type="ARBA" id="ARBA00022984"/>
    </source>
</evidence>
<accession>A0A6J7HJI9</accession>
<feature type="transmembrane region" description="Helical" evidence="8">
    <location>
        <begin position="23"/>
        <end position="42"/>
    </location>
</feature>
<feature type="transmembrane region" description="Helical" evidence="8">
    <location>
        <begin position="137"/>
        <end position="159"/>
    </location>
</feature>
<evidence type="ECO:0000256" key="8">
    <source>
        <dbReference type="SAM" id="Phobius"/>
    </source>
</evidence>
<keyword evidence="3 8" id="KW-0812">Transmembrane</keyword>
<dbReference type="GO" id="GO:0034204">
    <property type="term" value="P:lipid translocation"/>
    <property type="evidence" value="ECO:0007669"/>
    <property type="project" value="TreeGrafter"/>
</dbReference>
<feature type="transmembrane region" description="Helical" evidence="8">
    <location>
        <begin position="94"/>
        <end position="117"/>
    </location>
</feature>
<evidence type="ECO:0000256" key="6">
    <source>
        <dbReference type="ARBA" id="ARBA00022989"/>
    </source>
</evidence>
<dbReference type="EMBL" id="CAFBMM010000154">
    <property type="protein sequence ID" value="CAB4921191.1"/>
    <property type="molecule type" value="Genomic_DNA"/>
</dbReference>
<reference evidence="9" key="1">
    <citation type="submission" date="2020-05" db="EMBL/GenBank/DDBJ databases">
        <authorList>
            <person name="Chiriac C."/>
            <person name="Salcher M."/>
            <person name="Ghai R."/>
            <person name="Kavagutti S V."/>
        </authorList>
    </citation>
    <scope>NUCLEOTIDE SEQUENCE</scope>
</reference>
<gene>
    <name evidence="9" type="ORF">UFOPK3605_01665</name>
</gene>
<dbReference type="GO" id="GO:0008360">
    <property type="term" value="P:regulation of cell shape"/>
    <property type="evidence" value="ECO:0007669"/>
    <property type="project" value="UniProtKB-KW"/>
</dbReference>
<feature type="transmembrane region" description="Helical" evidence="8">
    <location>
        <begin position="166"/>
        <end position="185"/>
    </location>
</feature>
<feature type="transmembrane region" description="Helical" evidence="8">
    <location>
        <begin position="424"/>
        <end position="446"/>
    </location>
</feature>
<feature type="transmembrane region" description="Helical" evidence="8">
    <location>
        <begin position="458"/>
        <end position="477"/>
    </location>
</feature>
<proteinExistence type="predicted"/>
<dbReference type="PANTHER" id="PTHR47019">
    <property type="entry name" value="LIPID II FLIPPASE MURJ"/>
    <property type="match status" value="1"/>
</dbReference>
<sequence length="528" mass="54921">MTGDPSVIKAASRMGIATVVSRSIGFVRVLVVAAVLGTTYLGNAFGSSNAVSNVIFELVAAGALSAVLVPTLVEQLDRNNSAEAERLAGRILGVALVVLGAVALVGIVLAPQIARLLTAGVTPEVIAERQIELSTFLLRFMIPQIIFYAVAAVAIAVLYAKRRLTATALAPIGLTIGIVAAMVVFRITAGPDPGLVLSTEERLVLALGATFGVILFMAIPLVALRRIGFRLVPQWGRHDPAVRKVLGLSGWAILQHSMIGLLLVGAIIVGNSVEGGTIAYQTAWVFFLAPYAILGAPVQTAILPDLARQSAQPKHFSASLKWALNANAVVLVPAGAFLVAAAIPIMEVAAFGQATQANGVNLLATALASLALGIYTYGAFLLMARAYYALGDSRTPALVSLTSALVGLAIMILGGVLYSGTTTVAFLGFGFSGAYLFGSLILWVKLRRRTGDDLFPSSLFPSLVVTVPLALAVWGTFELLGPQSRGVTAVVLVTSGLVAAGIYVLGLRVFRIAPSLNPEYPQVDSGGD</sequence>
<dbReference type="AlphaFoldDB" id="A0A6J7HJI9"/>
<feature type="transmembrane region" description="Helical" evidence="8">
    <location>
        <begin position="396"/>
        <end position="418"/>
    </location>
</feature>
<name>A0A6J7HJI9_9ZZZZ</name>
<feature type="transmembrane region" description="Helical" evidence="8">
    <location>
        <begin position="205"/>
        <end position="224"/>
    </location>
</feature>
<keyword evidence="2" id="KW-1003">Cell membrane</keyword>
<evidence type="ECO:0000256" key="3">
    <source>
        <dbReference type="ARBA" id="ARBA00022692"/>
    </source>
</evidence>
<keyword evidence="6 8" id="KW-1133">Transmembrane helix</keyword>
<evidence type="ECO:0000256" key="1">
    <source>
        <dbReference type="ARBA" id="ARBA00004651"/>
    </source>
</evidence>
<feature type="transmembrane region" description="Helical" evidence="8">
    <location>
        <begin position="54"/>
        <end position="73"/>
    </location>
</feature>
<dbReference type="GO" id="GO:0005886">
    <property type="term" value="C:plasma membrane"/>
    <property type="evidence" value="ECO:0007669"/>
    <property type="project" value="UniProtKB-SubCell"/>
</dbReference>
<dbReference type="InterPro" id="IPR051050">
    <property type="entry name" value="Lipid_II_flippase_MurJ/MviN"/>
</dbReference>
<dbReference type="GO" id="GO:0009252">
    <property type="term" value="P:peptidoglycan biosynthetic process"/>
    <property type="evidence" value="ECO:0007669"/>
    <property type="project" value="UniProtKB-KW"/>
</dbReference>
<dbReference type="InterPro" id="IPR004268">
    <property type="entry name" value="MurJ"/>
</dbReference>
<organism evidence="9">
    <name type="scientific">freshwater metagenome</name>
    <dbReference type="NCBI Taxonomy" id="449393"/>
    <lineage>
        <taxon>unclassified sequences</taxon>
        <taxon>metagenomes</taxon>
        <taxon>ecological metagenomes</taxon>
    </lineage>
</organism>
<keyword evidence="4" id="KW-0133">Cell shape</keyword>
<evidence type="ECO:0000313" key="9">
    <source>
        <dbReference type="EMBL" id="CAB4921191.1"/>
    </source>
</evidence>
<evidence type="ECO:0000256" key="4">
    <source>
        <dbReference type="ARBA" id="ARBA00022960"/>
    </source>
</evidence>